<comment type="caution">
    <text evidence="1">The sequence shown here is derived from an EMBL/GenBank/DDBJ whole genome shotgun (WGS) entry which is preliminary data.</text>
</comment>
<evidence type="ECO:0000313" key="2">
    <source>
        <dbReference type="Proteomes" id="UP001341840"/>
    </source>
</evidence>
<proteinExistence type="predicted"/>
<name>A0ABU6T2B3_9FABA</name>
<reference evidence="1 2" key="1">
    <citation type="journal article" date="2023" name="Plants (Basel)">
        <title>Bridging the Gap: Combining Genomics and Transcriptomics Approaches to Understand Stylosanthes scabra, an Orphan Legume from the Brazilian Caatinga.</title>
        <authorList>
            <person name="Ferreira-Neto J.R.C."/>
            <person name="da Silva M.D."/>
            <person name="Binneck E."/>
            <person name="de Melo N.F."/>
            <person name="da Silva R.H."/>
            <person name="de Melo A.L.T.M."/>
            <person name="Pandolfi V."/>
            <person name="Bustamante F.O."/>
            <person name="Brasileiro-Vidal A.C."/>
            <person name="Benko-Iseppon A.M."/>
        </authorList>
    </citation>
    <scope>NUCLEOTIDE SEQUENCE [LARGE SCALE GENOMIC DNA]</scope>
    <source>
        <tissue evidence="1">Leaves</tissue>
    </source>
</reference>
<accession>A0ABU6T2B3</accession>
<dbReference type="EMBL" id="JASCZI010090623">
    <property type="protein sequence ID" value="MED6142852.1"/>
    <property type="molecule type" value="Genomic_DNA"/>
</dbReference>
<sequence>MVRRTLTRLMCKRTITVKSIVGQTSLIIVQSTHSQPARFASSPHVPLSVLRLCLRLRHLSSSLILTRDHHLEVRKFTEPHTCLAPRMLTDHAKLDSIVIADYILYIIKKNSAA</sequence>
<dbReference type="Proteomes" id="UP001341840">
    <property type="component" value="Unassembled WGS sequence"/>
</dbReference>
<organism evidence="1 2">
    <name type="scientific">Stylosanthes scabra</name>
    <dbReference type="NCBI Taxonomy" id="79078"/>
    <lineage>
        <taxon>Eukaryota</taxon>
        <taxon>Viridiplantae</taxon>
        <taxon>Streptophyta</taxon>
        <taxon>Embryophyta</taxon>
        <taxon>Tracheophyta</taxon>
        <taxon>Spermatophyta</taxon>
        <taxon>Magnoliopsida</taxon>
        <taxon>eudicotyledons</taxon>
        <taxon>Gunneridae</taxon>
        <taxon>Pentapetalae</taxon>
        <taxon>rosids</taxon>
        <taxon>fabids</taxon>
        <taxon>Fabales</taxon>
        <taxon>Fabaceae</taxon>
        <taxon>Papilionoideae</taxon>
        <taxon>50 kb inversion clade</taxon>
        <taxon>dalbergioids sensu lato</taxon>
        <taxon>Dalbergieae</taxon>
        <taxon>Pterocarpus clade</taxon>
        <taxon>Stylosanthes</taxon>
    </lineage>
</organism>
<protein>
    <submittedName>
        <fullName evidence="1">Uncharacterized protein</fullName>
    </submittedName>
</protein>
<keyword evidence="2" id="KW-1185">Reference proteome</keyword>
<evidence type="ECO:0000313" key="1">
    <source>
        <dbReference type="EMBL" id="MED6142852.1"/>
    </source>
</evidence>
<gene>
    <name evidence="1" type="ORF">PIB30_001051</name>
</gene>